<accession>A0AAV5TWS4</accession>
<feature type="compositionally biased region" description="Basic and acidic residues" evidence="1">
    <location>
        <begin position="117"/>
        <end position="128"/>
    </location>
</feature>
<evidence type="ECO:0000256" key="1">
    <source>
        <dbReference type="SAM" id="MobiDB-lite"/>
    </source>
</evidence>
<protein>
    <submittedName>
        <fullName evidence="2">Uncharacterized protein</fullName>
    </submittedName>
</protein>
<dbReference type="AlphaFoldDB" id="A0AAV5TWS4"/>
<sequence length="270" mass="30894">QLSDQSCCCSWTRLCDVMGNRQNLFIQSLRPMKIHLTLVTMQNLASLEIELERGMRTYKNTKKTSDSVHHLIKHINAITSDSILNVPPYENEMFRNCATNLTVLARIIDQLIREDEARRREQRDHDQSETEQATTSTPRSPSEDESTFNFRGRQMKHAASGQSAVDEHSLKDRIEKNMATLESLLKFVDKKTQRRWWLRDVINFAQVRDLAVFYPTENVGEDGKPVEVFPIVTLALSIAQGVIEVMDQYFLKNKSPDDIKIDVVAALAAA</sequence>
<dbReference type="EMBL" id="BTSX01000005">
    <property type="protein sequence ID" value="GMS98817.1"/>
    <property type="molecule type" value="Genomic_DNA"/>
</dbReference>
<gene>
    <name evidence="2" type="ORF">PENTCL1PPCAC_20992</name>
</gene>
<feature type="non-terminal residue" evidence="2">
    <location>
        <position position="270"/>
    </location>
</feature>
<reference evidence="2" key="1">
    <citation type="submission" date="2023-10" db="EMBL/GenBank/DDBJ databases">
        <title>Genome assembly of Pristionchus species.</title>
        <authorList>
            <person name="Yoshida K."/>
            <person name="Sommer R.J."/>
        </authorList>
    </citation>
    <scope>NUCLEOTIDE SEQUENCE</scope>
    <source>
        <strain evidence="2">RS0144</strain>
    </source>
</reference>
<organism evidence="2 3">
    <name type="scientific">Pristionchus entomophagus</name>
    <dbReference type="NCBI Taxonomy" id="358040"/>
    <lineage>
        <taxon>Eukaryota</taxon>
        <taxon>Metazoa</taxon>
        <taxon>Ecdysozoa</taxon>
        <taxon>Nematoda</taxon>
        <taxon>Chromadorea</taxon>
        <taxon>Rhabditida</taxon>
        <taxon>Rhabditina</taxon>
        <taxon>Diplogasteromorpha</taxon>
        <taxon>Diplogasteroidea</taxon>
        <taxon>Neodiplogasteridae</taxon>
        <taxon>Pristionchus</taxon>
    </lineage>
</organism>
<evidence type="ECO:0000313" key="3">
    <source>
        <dbReference type="Proteomes" id="UP001432027"/>
    </source>
</evidence>
<comment type="caution">
    <text evidence="2">The sequence shown here is derived from an EMBL/GenBank/DDBJ whole genome shotgun (WGS) entry which is preliminary data.</text>
</comment>
<feature type="compositionally biased region" description="Polar residues" evidence="1">
    <location>
        <begin position="130"/>
        <end position="140"/>
    </location>
</feature>
<keyword evidence="3" id="KW-1185">Reference proteome</keyword>
<name>A0AAV5TWS4_9BILA</name>
<evidence type="ECO:0000313" key="2">
    <source>
        <dbReference type="EMBL" id="GMS98817.1"/>
    </source>
</evidence>
<proteinExistence type="predicted"/>
<dbReference type="Proteomes" id="UP001432027">
    <property type="component" value="Unassembled WGS sequence"/>
</dbReference>
<feature type="non-terminal residue" evidence="2">
    <location>
        <position position="1"/>
    </location>
</feature>
<feature type="region of interest" description="Disordered" evidence="1">
    <location>
        <begin position="117"/>
        <end position="148"/>
    </location>
</feature>